<dbReference type="InterPro" id="IPR040372">
    <property type="entry name" value="YaeB-like"/>
</dbReference>
<evidence type="ECO:0000256" key="2">
    <source>
        <dbReference type="ARBA" id="ARBA00033753"/>
    </source>
</evidence>
<feature type="domain" description="TsaA-like" evidence="3">
    <location>
        <begin position="45"/>
        <end position="176"/>
    </location>
</feature>
<organism evidence="4">
    <name type="scientific">marine sediment metagenome</name>
    <dbReference type="NCBI Taxonomy" id="412755"/>
    <lineage>
        <taxon>unclassified sequences</taxon>
        <taxon>metagenomes</taxon>
        <taxon>ecological metagenomes</taxon>
    </lineage>
</organism>
<reference evidence="4" key="1">
    <citation type="journal article" date="2014" name="Front. Microbiol.">
        <title>High frequency of phylogenetically diverse reductive dehalogenase-homologous genes in deep subseafloor sedimentary metagenomes.</title>
        <authorList>
            <person name="Kawai M."/>
            <person name="Futagami T."/>
            <person name="Toyoda A."/>
            <person name="Takaki Y."/>
            <person name="Nishi S."/>
            <person name="Hori S."/>
            <person name="Arai W."/>
            <person name="Tsubouchi T."/>
            <person name="Morono Y."/>
            <person name="Uchiyama I."/>
            <person name="Ito T."/>
            <person name="Fujiyama A."/>
            <person name="Inagaki F."/>
            <person name="Takami H."/>
        </authorList>
    </citation>
    <scope>NUCLEOTIDE SEQUENCE</scope>
    <source>
        <strain evidence="4">Expedition CK06-06</strain>
    </source>
</reference>
<comment type="similarity">
    <text evidence="2">Belongs to the tRNA methyltransferase O family.</text>
</comment>
<gene>
    <name evidence="4" type="ORF">S06H3_56252</name>
</gene>
<dbReference type="NCBIfam" id="TIGR00104">
    <property type="entry name" value="tRNA_TsaA"/>
    <property type="match status" value="1"/>
</dbReference>
<dbReference type="InterPro" id="IPR036414">
    <property type="entry name" value="YaeB_N_sf"/>
</dbReference>
<protein>
    <recommendedName>
        <fullName evidence="3">TsaA-like domain-containing protein</fullName>
    </recommendedName>
</protein>
<dbReference type="PROSITE" id="PS51668">
    <property type="entry name" value="TSAA_2"/>
    <property type="match status" value="1"/>
</dbReference>
<dbReference type="SUPFAM" id="SSF118196">
    <property type="entry name" value="YaeB-like"/>
    <property type="match status" value="1"/>
</dbReference>
<dbReference type="Pfam" id="PF01980">
    <property type="entry name" value="TrmO_N"/>
    <property type="match status" value="1"/>
</dbReference>
<evidence type="ECO:0000256" key="1">
    <source>
        <dbReference type="ARBA" id="ARBA00022691"/>
    </source>
</evidence>
<accession>X1R6E1</accession>
<dbReference type="Gene3D" id="2.40.30.70">
    <property type="entry name" value="YaeB-like"/>
    <property type="match status" value="1"/>
</dbReference>
<dbReference type="InterPro" id="IPR036413">
    <property type="entry name" value="YaeB-like_sf"/>
</dbReference>
<name>X1R6E1_9ZZZZ</name>
<dbReference type="CDD" id="cd09281">
    <property type="entry name" value="UPF0066"/>
    <property type="match status" value="1"/>
</dbReference>
<feature type="non-terminal residue" evidence="4">
    <location>
        <position position="1"/>
    </location>
</feature>
<dbReference type="EMBL" id="BARV01036171">
    <property type="protein sequence ID" value="GAI51179.1"/>
    <property type="molecule type" value="Genomic_DNA"/>
</dbReference>
<keyword evidence="1" id="KW-0949">S-adenosyl-L-methionine</keyword>
<dbReference type="AlphaFoldDB" id="X1R6E1"/>
<proteinExistence type="inferred from homology"/>
<dbReference type="PANTHER" id="PTHR12818:SF0">
    <property type="entry name" value="TRNA (ADENINE(37)-N6)-METHYLTRANSFERASE"/>
    <property type="match status" value="1"/>
</dbReference>
<dbReference type="PANTHER" id="PTHR12818">
    <property type="entry name" value="TRNA (ADENINE(37)-N6)-METHYLTRANSFERASE"/>
    <property type="match status" value="1"/>
</dbReference>
<dbReference type="InterPro" id="IPR023370">
    <property type="entry name" value="TrmO-like_N"/>
</dbReference>
<evidence type="ECO:0000259" key="3">
    <source>
        <dbReference type="PROSITE" id="PS51668"/>
    </source>
</evidence>
<evidence type="ECO:0000313" key="4">
    <source>
        <dbReference type="EMBL" id="GAI51179.1"/>
    </source>
</evidence>
<sequence length="192" mass="21844">HHWLFQQMVYLSLVVLLLSGCAIPLLARIIQSEEQIKQDPVKIVYHSIGIFHTELTPQTGSPRQGILRPENKGTIEVYPEYQEALRDLEKYEYIIVIFHMHLSKGWHTPVRPPSSSHPFGLFATRSPNRPNSIGFSVIKLNKVEGNILHVRGIDAFNKTPVLDIKPWLPSIDCPGGKINLDIEKEIGLKKKK</sequence>
<comment type="caution">
    <text evidence="4">The sequence shown here is derived from an EMBL/GenBank/DDBJ whole genome shotgun (WGS) entry which is preliminary data.</text>
</comment>